<dbReference type="PANTHER" id="PTHR22603:SF81">
    <property type="entry name" value="CHOLINE KINASE 2-RELATED"/>
    <property type="match status" value="1"/>
</dbReference>
<dbReference type="Proteomes" id="UP000015453">
    <property type="component" value="Unassembled WGS sequence"/>
</dbReference>
<accession>S8C6V5</accession>
<proteinExistence type="inferred from homology"/>
<dbReference type="Gene3D" id="3.90.1200.10">
    <property type="match status" value="1"/>
</dbReference>
<keyword evidence="3" id="KW-1185">Reference proteome</keyword>
<comment type="caution">
    <text evidence="2">The sequence shown here is derived from an EMBL/GenBank/DDBJ whole genome shotgun (WGS) entry which is preliminary data.</text>
</comment>
<reference evidence="2 3" key="1">
    <citation type="journal article" date="2013" name="BMC Genomics">
        <title>The miniature genome of a carnivorous plant Genlisea aurea contains a low number of genes and short non-coding sequences.</title>
        <authorList>
            <person name="Leushkin E.V."/>
            <person name="Sutormin R.A."/>
            <person name="Nabieva E.R."/>
            <person name="Penin A.A."/>
            <person name="Kondrashov A.S."/>
            <person name="Logacheva M.D."/>
        </authorList>
    </citation>
    <scope>NUCLEOTIDE SEQUENCE [LARGE SCALE GENOMIC DNA]</scope>
</reference>
<dbReference type="GO" id="GO:0005737">
    <property type="term" value="C:cytoplasm"/>
    <property type="evidence" value="ECO:0007669"/>
    <property type="project" value="TreeGrafter"/>
</dbReference>
<dbReference type="PANTHER" id="PTHR22603">
    <property type="entry name" value="CHOLINE/ETHANOALAMINE KINASE"/>
    <property type="match status" value="1"/>
</dbReference>
<dbReference type="InterPro" id="IPR011009">
    <property type="entry name" value="Kinase-like_dom_sf"/>
</dbReference>
<evidence type="ECO:0000256" key="1">
    <source>
        <dbReference type="ARBA" id="ARBA00038211"/>
    </source>
</evidence>
<dbReference type="GO" id="GO:0006646">
    <property type="term" value="P:phosphatidylethanolamine biosynthetic process"/>
    <property type="evidence" value="ECO:0007669"/>
    <property type="project" value="TreeGrafter"/>
</dbReference>
<organism evidence="2 3">
    <name type="scientific">Genlisea aurea</name>
    <dbReference type="NCBI Taxonomy" id="192259"/>
    <lineage>
        <taxon>Eukaryota</taxon>
        <taxon>Viridiplantae</taxon>
        <taxon>Streptophyta</taxon>
        <taxon>Embryophyta</taxon>
        <taxon>Tracheophyta</taxon>
        <taxon>Spermatophyta</taxon>
        <taxon>Magnoliopsida</taxon>
        <taxon>eudicotyledons</taxon>
        <taxon>Gunneridae</taxon>
        <taxon>Pentapetalae</taxon>
        <taxon>asterids</taxon>
        <taxon>lamiids</taxon>
        <taxon>Lamiales</taxon>
        <taxon>Lentibulariaceae</taxon>
        <taxon>Genlisea</taxon>
    </lineage>
</organism>
<gene>
    <name evidence="2" type="ORF">M569_14653</name>
</gene>
<evidence type="ECO:0000313" key="3">
    <source>
        <dbReference type="Proteomes" id="UP000015453"/>
    </source>
</evidence>
<dbReference type="AlphaFoldDB" id="S8C6V5"/>
<dbReference type="SUPFAM" id="SSF56112">
    <property type="entry name" value="Protein kinase-like (PK-like)"/>
    <property type="match status" value="1"/>
</dbReference>
<sequence>MERWVEDVEKYGLASHLLWGLWGIVSEHVNKIDFDYLEYARQRFRRYWAGKSHLFS</sequence>
<dbReference type="GO" id="GO:0004103">
    <property type="term" value="F:choline kinase activity"/>
    <property type="evidence" value="ECO:0007669"/>
    <property type="project" value="TreeGrafter"/>
</dbReference>
<dbReference type="OrthoDB" id="1701376at2759"/>
<dbReference type="GO" id="GO:0004305">
    <property type="term" value="F:ethanolamine kinase activity"/>
    <property type="evidence" value="ECO:0007669"/>
    <property type="project" value="TreeGrafter"/>
</dbReference>
<protein>
    <submittedName>
        <fullName evidence="2">Uncharacterized protein</fullName>
    </submittedName>
</protein>
<comment type="similarity">
    <text evidence="1">Belongs to the choline/ethanolamine kinase family.</text>
</comment>
<evidence type="ECO:0000313" key="2">
    <source>
        <dbReference type="EMBL" id="EPS60151.1"/>
    </source>
</evidence>
<dbReference type="Pfam" id="PF01633">
    <property type="entry name" value="Choline_kinase"/>
    <property type="match status" value="1"/>
</dbReference>
<name>S8C6V5_9LAMI</name>
<dbReference type="EMBL" id="AUSU01007780">
    <property type="protein sequence ID" value="EPS60151.1"/>
    <property type="molecule type" value="Genomic_DNA"/>
</dbReference>